<evidence type="ECO:0000256" key="1">
    <source>
        <dbReference type="ARBA" id="ARBA00004141"/>
    </source>
</evidence>
<comment type="subcellular location">
    <subcellularLocation>
        <location evidence="1">Membrane</location>
        <topology evidence="1">Multi-pass membrane protein</topology>
    </subcellularLocation>
</comment>
<dbReference type="Gene3D" id="3.30.750.24">
    <property type="entry name" value="STAS domain"/>
    <property type="match status" value="1"/>
</dbReference>
<evidence type="ECO:0000259" key="7">
    <source>
        <dbReference type="PROSITE" id="PS50801"/>
    </source>
</evidence>
<keyword evidence="5 6" id="KW-0472">Membrane</keyword>
<dbReference type="InterPro" id="IPR001902">
    <property type="entry name" value="SLC26A/SulP_fam"/>
</dbReference>
<dbReference type="PANTHER" id="PTHR11814">
    <property type="entry name" value="SULFATE TRANSPORTER"/>
    <property type="match status" value="1"/>
</dbReference>
<dbReference type="EMBL" id="GBRH01176765">
    <property type="protein sequence ID" value="JAE21131.1"/>
    <property type="molecule type" value="Transcribed_RNA"/>
</dbReference>
<dbReference type="SUPFAM" id="SSF52091">
    <property type="entry name" value="SpoIIaa-like"/>
    <property type="match status" value="1"/>
</dbReference>
<feature type="transmembrane region" description="Helical" evidence="6">
    <location>
        <begin position="21"/>
        <end position="53"/>
    </location>
</feature>
<dbReference type="Pfam" id="PF01740">
    <property type="entry name" value="STAS"/>
    <property type="match status" value="1"/>
</dbReference>
<organism evidence="8">
    <name type="scientific">Arundo donax</name>
    <name type="common">Giant reed</name>
    <name type="synonym">Donax arundinaceus</name>
    <dbReference type="NCBI Taxonomy" id="35708"/>
    <lineage>
        <taxon>Eukaryota</taxon>
        <taxon>Viridiplantae</taxon>
        <taxon>Streptophyta</taxon>
        <taxon>Embryophyta</taxon>
        <taxon>Tracheophyta</taxon>
        <taxon>Spermatophyta</taxon>
        <taxon>Magnoliopsida</taxon>
        <taxon>Liliopsida</taxon>
        <taxon>Poales</taxon>
        <taxon>Poaceae</taxon>
        <taxon>PACMAD clade</taxon>
        <taxon>Arundinoideae</taxon>
        <taxon>Arundineae</taxon>
        <taxon>Arundo</taxon>
    </lineage>
</organism>
<keyword evidence="4 6" id="KW-1133">Transmembrane helix</keyword>
<dbReference type="GO" id="GO:0055085">
    <property type="term" value="P:transmembrane transport"/>
    <property type="evidence" value="ECO:0007669"/>
    <property type="project" value="InterPro"/>
</dbReference>
<evidence type="ECO:0000313" key="8">
    <source>
        <dbReference type="EMBL" id="JAE21131.1"/>
    </source>
</evidence>
<dbReference type="InterPro" id="IPR002645">
    <property type="entry name" value="STAS_dom"/>
</dbReference>
<proteinExistence type="predicted"/>
<feature type="domain" description="STAS" evidence="7">
    <location>
        <begin position="77"/>
        <end position="200"/>
    </location>
</feature>
<accession>A0A0A9GF20</accession>
<dbReference type="AlphaFoldDB" id="A0A0A9GF20"/>
<keyword evidence="2" id="KW-0813">Transport</keyword>
<evidence type="ECO:0000256" key="5">
    <source>
        <dbReference type="ARBA" id="ARBA00023136"/>
    </source>
</evidence>
<evidence type="ECO:0000256" key="3">
    <source>
        <dbReference type="ARBA" id="ARBA00022692"/>
    </source>
</evidence>
<dbReference type="CDD" id="cd07042">
    <property type="entry name" value="STAS_SulP_like_sulfate_transporter"/>
    <property type="match status" value="1"/>
</dbReference>
<dbReference type="FunFam" id="3.30.750.24:FF:000002">
    <property type="entry name" value="Sulfate transporter 31"/>
    <property type="match status" value="1"/>
</dbReference>
<keyword evidence="3 6" id="KW-0812">Transmembrane</keyword>
<sequence>MIGLIKVKEFSHLYKVDKFDFFICMVAFVGVVFFTMVIGLSASVGLSVVRALLHVARPTTCKLGNIAGTEIFRDVRHYPNARNIPGVLVLRLGSPIYFVNAGYLRERILRWVEDEENDCKIDGQDLQYVVLDLGGVSSIDNTGIGMLVEVHKSLDRKGIRIALTNPRLEVTEKLVLFGYIKDVIGEEWVFLTVKDAITACRYALQRSRSKEDGEV</sequence>
<evidence type="ECO:0000256" key="4">
    <source>
        <dbReference type="ARBA" id="ARBA00022989"/>
    </source>
</evidence>
<dbReference type="InterPro" id="IPR036513">
    <property type="entry name" value="STAS_dom_sf"/>
</dbReference>
<evidence type="ECO:0000256" key="2">
    <source>
        <dbReference type="ARBA" id="ARBA00022448"/>
    </source>
</evidence>
<name>A0A0A9GF20_ARUDO</name>
<reference evidence="8" key="1">
    <citation type="submission" date="2014-09" db="EMBL/GenBank/DDBJ databases">
        <authorList>
            <person name="Magalhaes I.L.F."/>
            <person name="Oliveira U."/>
            <person name="Santos F.R."/>
            <person name="Vidigal T.H.D.A."/>
            <person name="Brescovit A.D."/>
            <person name="Santos A.J."/>
        </authorList>
    </citation>
    <scope>NUCLEOTIDE SEQUENCE</scope>
    <source>
        <tissue evidence="8">Shoot tissue taken approximately 20 cm above the soil surface</tissue>
    </source>
</reference>
<reference evidence="8" key="2">
    <citation type="journal article" date="2015" name="Data Brief">
        <title>Shoot transcriptome of the giant reed, Arundo donax.</title>
        <authorList>
            <person name="Barrero R.A."/>
            <person name="Guerrero F.D."/>
            <person name="Moolhuijzen P."/>
            <person name="Goolsby J.A."/>
            <person name="Tidwell J."/>
            <person name="Bellgard S.E."/>
            <person name="Bellgard M.I."/>
        </authorList>
    </citation>
    <scope>NUCLEOTIDE SEQUENCE</scope>
    <source>
        <tissue evidence="8">Shoot tissue taken approximately 20 cm above the soil surface</tissue>
    </source>
</reference>
<protein>
    <recommendedName>
        <fullName evidence="7">STAS domain-containing protein</fullName>
    </recommendedName>
</protein>
<dbReference type="PROSITE" id="PS50801">
    <property type="entry name" value="STAS"/>
    <property type="match status" value="1"/>
</dbReference>
<dbReference type="GO" id="GO:0016020">
    <property type="term" value="C:membrane"/>
    <property type="evidence" value="ECO:0007669"/>
    <property type="project" value="UniProtKB-SubCell"/>
</dbReference>
<evidence type="ECO:0000256" key="6">
    <source>
        <dbReference type="SAM" id="Phobius"/>
    </source>
</evidence>